<dbReference type="InterPro" id="IPR007627">
    <property type="entry name" value="RNA_pol_sigma70_r2"/>
</dbReference>
<dbReference type="InterPro" id="IPR036388">
    <property type="entry name" value="WH-like_DNA-bd_sf"/>
</dbReference>
<dbReference type="Gene3D" id="1.10.1740.10">
    <property type="match status" value="1"/>
</dbReference>
<keyword evidence="5 6" id="KW-0804">Transcription</keyword>
<evidence type="ECO:0000256" key="3">
    <source>
        <dbReference type="ARBA" id="ARBA00023082"/>
    </source>
</evidence>
<dbReference type="InterPro" id="IPR013249">
    <property type="entry name" value="RNA_pol_sigma70_r4_t2"/>
</dbReference>
<dbReference type="Pfam" id="PF04542">
    <property type="entry name" value="Sigma70_r2"/>
    <property type="match status" value="1"/>
</dbReference>
<dbReference type="PROSITE" id="PS01063">
    <property type="entry name" value="SIGMA70_ECF"/>
    <property type="match status" value="1"/>
</dbReference>
<dbReference type="NCBIfam" id="TIGR02937">
    <property type="entry name" value="sigma70-ECF"/>
    <property type="match status" value="1"/>
</dbReference>
<dbReference type="SUPFAM" id="SSF88946">
    <property type="entry name" value="Sigma2 domain of RNA polymerase sigma factors"/>
    <property type="match status" value="1"/>
</dbReference>
<keyword evidence="4 6" id="KW-0238">DNA-binding</keyword>
<dbReference type="SUPFAM" id="SSF88659">
    <property type="entry name" value="Sigma3 and sigma4 domains of RNA polymerase sigma factors"/>
    <property type="match status" value="1"/>
</dbReference>
<keyword evidence="2 6" id="KW-0805">Transcription regulation</keyword>
<keyword evidence="3 6" id="KW-0731">Sigma factor</keyword>
<dbReference type="InterPro" id="IPR039425">
    <property type="entry name" value="RNA_pol_sigma-70-like"/>
</dbReference>
<reference evidence="9 10" key="1">
    <citation type="submission" date="2019-06" db="EMBL/GenBank/DDBJ databases">
        <title>Whole genome shotgun sequence of Komagataeibacter hansenii NBRC 14820.</title>
        <authorList>
            <person name="Hosoyama A."/>
            <person name="Uohara A."/>
            <person name="Ohji S."/>
            <person name="Ichikawa N."/>
        </authorList>
    </citation>
    <scope>NUCLEOTIDE SEQUENCE [LARGE SCALE GENOMIC DNA]</scope>
    <source>
        <strain evidence="9 10">NBRC 14820</strain>
    </source>
</reference>
<dbReference type="Pfam" id="PF08281">
    <property type="entry name" value="Sigma70_r4_2"/>
    <property type="match status" value="1"/>
</dbReference>
<accession>A0ABQ0SE71</accession>
<keyword evidence="10" id="KW-1185">Reference proteome</keyword>
<dbReference type="CDD" id="cd06171">
    <property type="entry name" value="Sigma70_r4"/>
    <property type="match status" value="1"/>
</dbReference>
<gene>
    <name evidence="9" type="ORF">GHA01_14630</name>
</gene>
<dbReference type="Proteomes" id="UP000319478">
    <property type="component" value="Unassembled WGS sequence"/>
</dbReference>
<evidence type="ECO:0000256" key="4">
    <source>
        <dbReference type="ARBA" id="ARBA00023125"/>
    </source>
</evidence>
<comment type="caution">
    <text evidence="9">The sequence shown here is derived from an EMBL/GenBank/DDBJ whole genome shotgun (WGS) entry which is preliminary data.</text>
</comment>
<dbReference type="InterPro" id="IPR000838">
    <property type="entry name" value="RNA_pol_sigma70_ECF_CS"/>
</dbReference>
<proteinExistence type="inferred from homology"/>
<dbReference type="InterPro" id="IPR013324">
    <property type="entry name" value="RNA_pol_sigma_r3/r4-like"/>
</dbReference>
<evidence type="ECO:0000259" key="7">
    <source>
        <dbReference type="Pfam" id="PF04542"/>
    </source>
</evidence>
<evidence type="ECO:0000256" key="5">
    <source>
        <dbReference type="ARBA" id="ARBA00023163"/>
    </source>
</evidence>
<dbReference type="Gene3D" id="1.10.10.10">
    <property type="entry name" value="Winged helix-like DNA-binding domain superfamily/Winged helix DNA-binding domain"/>
    <property type="match status" value="1"/>
</dbReference>
<comment type="similarity">
    <text evidence="1 6">Belongs to the sigma-70 factor family. ECF subfamily.</text>
</comment>
<dbReference type="PANTHER" id="PTHR43133">
    <property type="entry name" value="RNA POLYMERASE ECF-TYPE SIGMA FACTO"/>
    <property type="match status" value="1"/>
</dbReference>
<evidence type="ECO:0000256" key="1">
    <source>
        <dbReference type="ARBA" id="ARBA00010641"/>
    </source>
</evidence>
<evidence type="ECO:0000256" key="2">
    <source>
        <dbReference type="ARBA" id="ARBA00023015"/>
    </source>
</evidence>
<dbReference type="EMBL" id="BJNN01000084">
    <property type="protein sequence ID" value="GEC63614.1"/>
    <property type="molecule type" value="Genomic_DNA"/>
</dbReference>
<name>A0ABQ0SE71_NOVHA</name>
<dbReference type="PANTHER" id="PTHR43133:SF25">
    <property type="entry name" value="RNA POLYMERASE SIGMA FACTOR RFAY-RELATED"/>
    <property type="match status" value="1"/>
</dbReference>
<sequence>MNTLTQSISANTQSVTQLRKEIMSLLPQLRGFARFLTAEVSSADDLVQETVLRALAALDQFQPGTNLRAWLYTIARNLFYETARRRRRERDVMSDYAASPDLARSDAPASRGDDLRDLDGVIWRLTPRLREALLLVGVQEMTYAEAADVCGVSVGTVKARVSRARAQIMVMVNAARDGAAMPDLSGMPPHDDPPE</sequence>
<evidence type="ECO:0000313" key="10">
    <source>
        <dbReference type="Proteomes" id="UP000319478"/>
    </source>
</evidence>
<feature type="domain" description="RNA polymerase sigma factor 70 region 4 type 2" evidence="8">
    <location>
        <begin position="121"/>
        <end position="167"/>
    </location>
</feature>
<evidence type="ECO:0000256" key="6">
    <source>
        <dbReference type="RuleBase" id="RU000716"/>
    </source>
</evidence>
<feature type="domain" description="RNA polymerase sigma-70 region 2" evidence="7">
    <location>
        <begin position="23"/>
        <end position="88"/>
    </location>
</feature>
<dbReference type="InterPro" id="IPR013325">
    <property type="entry name" value="RNA_pol_sigma_r2"/>
</dbReference>
<protein>
    <recommendedName>
        <fullName evidence="6">RNA polymerase sigma factor</fullName>
    </recommendedName>
</protein>
<evidence type="ECO:0000313" key="9">
    <source>
        <dbReference type="EMBL" id="GEC63614.1"/>
    </source>
</evidence>
<organism evidence="9 10">
    <name type="scientific">Novacetimonas hansenii</name>
    <name type="common">Komagataeibacter hansenii</name>
    <dbReference type="NCBI Taxonomy" id="436"/>
    <lineage>
        <taxon>Bacteria</taxon>
        <taxon>Pseudomonadati</taxon>
        <taxon>Pseudomonadota</taxon>
        <taxon>Alphaproteobacteria</taxon>
        <taxon>Acetobacterales</taxon>
        <taxon>Acetobacteraceae</taxon>
        <taxon>Novacetimonas</taxon>
    </lineage>
</organism>
<dbReference type="InterPro" id="IPR014284">
    <property type="entry name" value="RNA_pol_sigma-70_dom"/>
</dbReference>
<evidence type="ECO:0000259" key="8">
    <source>
        <dbReference type="Pfam" id="PF08281"/>
    </source>
</evidence>